<sequence>MREFDRQDLTARWRHLAGLIGVAALAATAACTEAGGGSDDATDAAADGETVDAAGLLEMANENVRLSKELDAAEDRVIAACLEEQGFDVHDQRELGQHEPYELSSLVDYYPTQEFLPEASIAADWGFGWWANTEEMFESDETQDYYEAAFPDPFADEPVFDNSAFESLPDDERRAWSVAYQGEEATAALEGTGEPSGDGGSSEDGSLEFGDGDMPGDPKPGGCLLEMIEALYGEPKQVELDFDGGYLVWRWRPEQPEVDYEAMEAEYANRMAGEHGVFLDCIAEAGYAGWEFNDTGRLVMADYAAMLYTGAPFDEGLPPGEEAVADTHPAAPDLPADVPADFDGKRAYEVEMAVAFAYCGDETGYRETATSTYDTVVAEQYAAIEVDTYAWQEEIREYTVKAQELIAG</sequence>
<dbReference type="PROSITE" id="PS51257">
    <property type="entry name" value="PROKAR_LIPOPROTEIN"/>
    <property type="match status" value="1"/>
</dbReference>
<name>A0A9X3T2C3_9ACTN</name>
<comment type="caution">
    <text evidence="2">The sequence shown here is derived from an EMBL/GenBank/DDBJ whole genome shotgun (WGS) entry which is preliminary data.</text>
</comment>
<protein>
    <submittedName>
        <fullName evidence="2">Uncharacterized protein</fullName>
    </submittedName>
</protein>
<evidence type="ECO:0000313" key="3">
    <source>
        <dbReference type="Proteomes" id="UP001146067"/>
    </source>
</evidence>
<dbReference type="Proteomes" id="UP001146067">
    <property type="component" value="Unassembled WGS sequence"/>
</dbReference>
<accession>A0A9X3T2C3</accession>
<organism evidence="2 3">
    <name type="scientific">Glycomyces luteolus</name>
    <dbReference type="NCBI Taxonomy" id="2670330"/>
    <lineage>
        <taxon>Bacteria</taxon>
        <taxon>Bacillati</taxon>
        <taxon>Actinomycetota</taxon>
        <taxon>Actinomycetes</taxon>
        <taxon>Glycomycetales</taxon>
        <taxon>Glycomycetaceae</taxon>
        <taxon>Glycomyces</taxon>
    </lineage>
</organism>
<dbReference type="AlphaFoldDB" id="A0A9X3T2C3"/>
<dbReference type="EMBL" id="JAPZVP010000002">
    <property type="protein sequence ID" value="MDA1358630.1"/>
    <property type="molecule type" value="Genomic_DNA"/>
</dbReference>
<proteinExistence type="predicted"/>
<evidence type="ECO:0000313" key="2">
    <source>
        <dbReference type="EMBL" id="MDA1358630.1"/>
    </source>
</evidence>
<keyword evidence="3" id="KW-1185">Reference proteome</keyword>
<feature type="region of interest" description="Disordered" evidence="1">
    <location>
        <begin position="186"/>
        <end position="219"/>
    </location>
</feature>
<evidence type="ECO:0000256" key="1">
    <source>
        <dbReference type="SAM" id="MobiDB-lite"/>
    </source>
</evidence>
<gene>
    <name evidence="2" type="ORF">O1R50_03295</name>
</gene>
<reference evidence="2" key="1">
    <citation type="submission" date="2022-12" db="EMBL/GenBank/DDBJ databases">
        <title>Gycomyces niveus sp.nov.,a novel actinomycete isolated from soil in Shouguan.</title>
        <authorList>
            <person name="Yang X."/>
        </authorList>
    </citation>
    <scope>NUCLEOTIDE SEQUENCE</scope>
    <source>
        <strain evidence="2">NEAU-A15</strain>
    </source>
</reference>
<dbReference type="RefSeq" id="WP_270108436.1">
    <property type="nucleotide sequence ID" value="NZ_JAPZVP010000002.1"/>
</dbReference>